<dbReference type="GO" id="GO:0051302">
    <property type="term" value="P:regulation of cell division"/>
    <property type="evidence" value="ECO:0007669"/>
    <property type="project" value="TreeGrafter"/>
</dbReference>
<keyword evidence="2" id="KW-0548">Nucleotidyltransferase</keyword>
<dbReference type="InterPro" id="IPR003812">
    <property type="entry name" value="Fido"/>
</dbReference>
<evidence type="ECO:0000256" key="5">
    <source>
        <dbReference type="ARBA" id="ARBA00034531"/>
    </source>
</evidence>
<evidence type="ECO:0000256" key="6">
    <source>
        <dbReference type="ARBA" id="ARBA00047939"/>
    </source>
</evidence>
<comment type="catalytic activity">
    <reaction evidence="7">
        <text>L-tyrosyl-[protein] + ATP = O-(5'-adenylyl)-L-tyrosyl-[protein] + diphosphate</text>
        <dbReference type="Rhea" id="RHEA:54288"/>
        <dbReference type="Rhea" id="RHEA-COMP:10136"/>
        <dbReference type="Rhea" id="RHEA-COMP:13846"/>
        <dbReference type="ChEBI" id="CHEBI:30616"/>
        <dbReference type="ChEBI" id="CHEBI:33019"/>
        <dbReference type="ChEBI" id="CHEBI:46858"/>
        <dbReference type="ChEBI" id="CHEBI:83624"/>
        <dbReference type="EC" id="2.7.7.108"/>
    </reaction>
</comment>
<evidence type="ECO:0000313" key="10">
    <source>
        <dbReference type="Proteomes" id="UP000252530"/>
    </source>
</evidence>
<feature type="domain" description="Fido" evidence="8">
    <location>
        <begin position="85"/>
        <end position="226"/>
    </location>
</feature>
<dbReference type="PANTHER" id="PTHR39560">
    <property type="entry name" value="PROTEIN ADENYLYLTRANSFERASE FIC-RELATED"/>
    <property type="match status" value="1"/>
</dbReference>
<proteinExistence type="predicted"/>
<dbReference type="Proteomes" id="UP000252530">
    <property type="component" value="Unassembled WGS sequence"/>
</dbReference>
<dbReference type="AlphaFoldDB" id="A0A366K956"/>
<dbReference type="PANTHER" id="PTHR39560:SF1">
    <property type="entry name" value="PROTEIN ADENYLYLTRANSFERASE FIC-RELATED"/>
    <property type="match status" value="1"/>
</dbReference>
<organism evidence="9 10">
    <name type="scientific">Bifidobacterium aemilianum</name>
    <dbReference type="NCBI Taxonomy" id="2493120"/>
    <lineage>
        <taxon>Bacteria</taxon>
        <taxon>Bacillati</taxon>
        <taxon>Actinomycetota</taxon>
        <taxon>Actinomycetes</taxon>
        <taxon>Bifidobacteriales</taxon>
        <taxon>Bifidobacteriaceae</taxon>
        <taxon>Bifidobacterium</taxon>
    </lineage>
</organism>
<gene>
    <name evidence="9" type="ORF">CRD60_03500</name>
</gene>
<comment type="catalytic activity">
    <reaction evidence="6">
        <text>L-threonyl-[protein] + ATP = 3-O-(5'-adenylyl)-L-threonyl-[protein] + diphosphate</text>
        <dbReference type="Rhea" id="RHEA:54292"/>
        <dbReference type="Rhea" id="RHEA-COMP:11060"/>
        <dbReference type="Rhea" id="RHEA-COMP:13847"/>
        <dbReference type="ChEBI" id="CHEBI:30013"/>
        <dbReference type="ChEBI" id="CHEBI:30616"/>
        <dbReference type="ChEBI" id="CHEBI:33019"/>
        <dbReference type="ChEBI" id="CHEBI:138113"/>
        <dbReference type="EC" id="2.7.7.108"/>
    </reaction>
</comment>
<keyword evidence="10" id="KW-1185">Reference proteome</keyword>
<protein>
    <recommendedName>
        <fullName evidence="5">protein adenylyltransferase</fullName>
        <ecNumber evidence="5">2.7.7.108</ecNumber>
    </recommendedName>
</protein>
<dbReference type="EMBL" id="PDCG01000002">
    <property type="protein sequence ID" value="RBP98214.1"/>
    <property type="molecule type" value="Genomic_DNA"/>
</dbReference>
<dbReference type="GO" id="GO:0070733">
    <property type="term" value="F:AMPylase activity"/>
    <property type="evidence" value="ECO:0007669"/>
    <property type="project" value="UniProtKB-EC"/>
</dbReference>
<dbReference type="PROSITE" id="PS51459">
    <property type="entry name" value="FIDO"/>
    <property type="match status" value="1"/>
</dbReference>
<keyword evidence="4" id="KW-0067">ATP-binding</keyword>
<dbReference type="Pfam" id="PF02661">
    <property type="entry name" value="Fic"/>
    <property type="match status" value="1"/>
</dbReference>
<keyword evidence="3" id="KW-0547">Nucleotide-binding</keyword>
<dbReference type="SUPFAM" id="SSF140931">
    <property type="entry name" value="Fic-like"/>
    <property type="match status" value="1"/>
</dbReference>
<dbReference type="Gene3D" id="1.10.3290.10">
    <property type="entry name" value="Fido-like domain"/>
    <property type="match status" value="1"/>
</dbReference>
<evidence type="ECO:0000259" key="8">
    <source>
        <dbReference type="PROSITE" id="PS51459"/>
    </source>
</evidence>
<dbReference type="GO" id="GO:0005524">
    <property type="term" value="F:ATP binding"/>
    <property type="evidence" value="ECO:0007669"/>
    <property type="project" value="UniProtKB-KW"/>
</dbReference>
<dbReference type="InterPro" id="IPR036597">
    <property type="entry name" value="Fido-like_dom_sf"/>
</dbReference>
<evidence type="ECO:0000313" key="9">
    <source>
        <dbReference type="EMBL" id="RBP98214.1"/>
    </source>
</evidence>
<evidence type="ECO:0000256" key="2">
    <source>
        <dbReference type="ARBA" id="ARBA00022695"/>
    </source>
</evidence>
<name>A0A366K956_9BIFI</name>
<sequence>MTPAERASAMAFALCSGRLDGLEASGRIRRVAYDYQLGNLDLEDLWSEAGLDDDTVGTEASVQSLADRILVRTIFLQERGWPMTGDLRELQSIHRCIFHGIYPHAGLLRTSDTEPRQRGSPQTCFPWQLIATGAMNISGELAERQNLGNLDRSRFIQELTLIYDQLGYLHPFSQGNAITLRIFASRLAHYAGWDLDWGQTDRRTYQVAQEQAYLGCLEPFGRLFTSIVRPANPTRIFLIAGWDQGPAH</sequence>
<comment type="caution">
    <text evidence="9">The sequence shown here is derived from an EMBL/GenBank/DDBJ whole genome shotgun (WGS) entry which is preliminary data.</text>
</comment>
<evidence type="ECO:0000256" key="1">
    <source>
        <dbReference type="ARBA" id="ARBA00022679"/>
    </source>
</evidence>
<keyword evidence="1" id="KW-0808">Transferase</keyword>
<evidence type="ECO:0000256" key="7">
    <source>
        <dbReference type="ARBA" id="ARBA00048696"/>
    </source>
</evidence>
<dbReference type="RefSeq" id="WP_113859898.1">
    <property type="nucleotide sequence ID" value="NZ_PDCG01000002.1"/>
</dbReference>
<dbReference type="EC" id="2.7.7.108" evidence="5"/>
<accession>A0A366K956</accession>
<evidence type="ECO:0000256" key="3">
    <source>
        <dbReference type="ARBA" id="ARBA00022741"/>
    </source>
</evidence>
<reference evidence="9 10" key="1">
    <citation type="submission" date="2017-10" db="EMBL/GenBank/DDBJ databases">
        <title>Bifidobacterium xylocopum sp. nov. and Bifidobacterium aemilianum sp. nov., from the carpenter bee (Xylocopa violacea) digestive tract.</title>
        <authorList>
            <person name="Alberoni D."/>
            <person name="Baffoni L."/>
            <person name="Di Gioia D."/>
            <person name="Gaggia F."/>
            <person name="Biavati B."/>
        </authorList>
    </citation>
    <scope>NUCLEOTIDE SEQUENCE [LARGE SCALE GENOMIC DNA]</scope>
    <source>
        <strain evidence="9 10">XV10</strain>
    </source>
</reference>
<dbReference type="OrthoDB" id="9813719at2"/>
<evidence type="ECO:0000256" key="4">
    <source>
        <dbReference type="ARBA" id="ARBA00022840"/>
    </source>
</evidence>